<evidence type="ECO:0000256" key="1">
    <source>
        <dbReference type="ARBA" id="ARBA00007626"/>
    </source>
</evidence>
<dbReference type="InterPro" id="IPR002885">
    <property type="entry name" value="PPR_rpt"/>
</dbReference>
<dbReference type="PANTHER" id="PTHR47447:SF17">
    <property type="entry name" value="OS12G0638900 PROTEIN"/>
    <property type="match status" value="1"/>
</dbReference>
<dbReference type="Gene3D" id="1.25.40.10">
    <property type="entry name" value="Tetratricopeptide repeat domain"/>
    <property type="match status" value="1"/>
</dbReference>
<reference evidence="4 5" key="1">
    <citation type="journal article" date="2024" name="Nat. Commun.">
        <title>Phylogenomics reveals the evolutionary origins of lichenization in chlorophyte algae.</title>
        <authorList>
            <person name="Puginier C."/>
            <person name="Libourel C."/>
            <person name="Otte J."/>
            <person name="Skaloud P."/>
            <person name="Haon M."/>
            <person name="Grisel S."/>
            <person name="Petersen M."/>
            <person name="Berrin J.G."/>
            <person name="Delaux P.M."/>
            <person name="Dal Grande F."/>
            <person name="Keller J."/>
        </authorList>
    </citation>
    <scope>NUCLEOTIDE SEQUENCE [LARGE SCALE GENOMIC DNA]</scope>
    <source>
        <strain evidence="4 5">SAG 216-7</strain>
    </source>
</reference>
<dbReference type="NCBIfam" id="TIGR00756">
    <property type="entry name" value="PPR"/>
    <property type="match status" value="1"/>
</dbReference>
<dbReference type="EMBL" id="JALJOT010000004">
    <property type="protein sequence ID" value="KAK9915800.1"/>
    <property type="molecule type" value="Genomic_DNA"/>
</dbReference>
<dbReference type="Proteomes" id="UP001491310">
    <property type="component" value="Unassembled WGS sequence"/>
</dbReference>
<dbReference type="InterPro" id="IPR033443">
    <property type="entry name" value="PROP1-like_PPR_dom"/>
</dbReference>
<proteinExistence type="inferred from homology"/>
<protein>
    <recommendedName>
        <fullName evidence="3">PROP1-like PPR domain-containing protein</fullName>
    </recommendedName>
</protein>
<accession>A0ABR2YVH1</accession>
<evidence type="ECO:0000313" key="4">
    <source>
        <dbReference type="EMBL" id="KAK9915800.1"/>
    </source>
</evidence>
<name>A0ABR2YVH1_9CHLO</name>
<evidence type="ECO:0000313" key="5">
    <source>
        <dbReference type="Proteomes" id="UP001491310"/>
    </source>
</evidence>
<evidence type="ECO:0000259" key="3">
    <source>
        <dbReference type="Pfam" id="PF17177"/>
    </source>
</evidence>
<keyword evidence="2" id="KW-0677">Repeat</keyword>
<evidence type="ECO:0000256" key="2">
    <source>
        <dbReference type="ARBA" id="ARBA00022737"/>
    </source>
</evidence>
<gene>
    <name evidence="4" type="ORF">WJX75_004253</name>
</gene>
<comment type="similarity">
    <text evidence="1">Belongs to the PPR family. P subfamily.</text>
</comment>
<sequence>MGLLRCTASNSDSASYAEQLEACEASGDWLKAVELLAEVRALNVELPGEAFEPAVRLCSQSGQWQKAVSILEQAQAQGNVSGPTAVAVFTTLLREGQPKAALQLLKEMNPRWTDSDSELTSRCHNLVARACARGGMLDEGLELLDHMYKAEVNINRDTYEALALACLRAGRGDRAEELFEERDYL</sequence>
<organism evidence="4 5">
    <name type="scientific">Coccomyxa subellipsoidea</name>
    <dbReference type="NCBI Taxonomy" id="248742"/>
    <lineage>
        <taxon>Eukaryota</taxon>
        <taxon>Viridiplantae</taxon>
        <taxon>Chlorophyta</taxon>
        <taxon>core chlorophytes</taxon>
        <taxon>Trebouxiophyceae</taxon>
        <taxon>Trebouxiophyceae incertae sedis</taxon>
        <taxon>Coccomyxaceae</taxon>
        <taxon>Coccomyxa</taxon>
    </lineage>
</organism>
<dbReference type="PANTHER" id="PTHR47447">
    <property type="entry name" value="OS03G0856100 PROTEIN"/>
    <property type="match status" value="1"/>
</dbReference>
<dbReference type="Pfam" id="PF17177">
    <property type="entry name" value="PPR_long"/>
    <property type="match status" value="1"/>
</dbReference>
<dbReference type="SUPFAM" id="SSF48452">
    <property type="entry name" value="TPR-like"/>
    <property type="match status" value="1"/>
</dbReference>
<keyword evidence="5" id="KW-1185">Reference proteome</keyword>
<dbReference type="InterPro" id="IPR011990">
    <property type="entry name" value="TPR-like_helical_dom_sf"/>
</dbReference>
<feature type="domain" description="PROP1-like PPR" evidence="3">
    <location>
        <begin position="10"/>
        <end position="178"/>
    </location>
</feature>
<comment type="caution">
    <text evidence="4">The sequence shown here is derived from an EMBL/GenBank/DDBJ whole genome shotgun (WGS) entry which is preliminary data.</text>
</comment>